<dbReference type="EMBL" id="JAHFXS010000066">
    <property type="protein sequence ID" value="KAG9989750.1"/>
    <property type="molecule type" value="Genomic_DNA"/>
</dbReference>
<keyword evidence="2" id="KW-0812">Transmembrane</keyword>
<dbReference type="InterPro" id="IPR051615">
    <property type="entry name" value="Transcr_Regulatory_Elem"/>
</dbReference>
<proteinExistence type="predicted"/>
<evidence type="ECO:0000259" key="11">
    <source>
        <dbReference type="Pfam" id="PF02544"/>
    </source>
</evidence>
<evidence type="ECO:0000313" key="13">
    <source>
        <dbReference type="Proteomes" id="UP000729357"/>
    </source>
</evidence>
<comment type="subcellular location">
    <subcellularLocation>
        <location evidence="1">Membrane</location>
        <topology evidence="1">Multi-pass membrane protein</topology>
    </subcellularLocation>
</comment>
<comment type="caution">
    <text evidence="12">The sequence shown here is derived from an EMBL/GenBank/DDBJ whole genome shotgun (WGS) entry which is preliminary data.</text>
</comment>
<evidence type="ECO:0000256" key="5">
    <source>
        <dbReference type="ARBA" id="ARBA00022989"/>
    </source>
</evidence>
<dbReference type="AlphaFoldDB" id="A0A9P8G5K0"/>
<evidence type="ECO:0000256" key="8">
    <source>
        <dbReference type="ARBA" id="ARBA00023136"/>
    </source>
</evidence>
<dbReference type="InterPro" id="IPR001104">
    <property type="entry name" value="3-oxo-5_a-steroid_4-DH_C"/>
</dbReference>
<organism evidence="12 13">
    <name type="scientific">Aureobasidium melanogenum</name>
    <name type="common">Aureobasidium pullulans var. melanogenum</name>
    <dbReference type="NCBI Taxonomy" id="46634"/>
    <lineage>
        <taxon>Eukaryota</taxon>
        <taxon>Fungi</taxon>
        <taxon>Dikarya</taxon>
        <taxon>Ascomycota</taxon>
        <taxon>Pezizomycotina</taxon>
        <taxon>Dothideomycetes</taxon>
        <taxon>Dothideomycetidae</taxon>
        <taxon>Dothideales</taxon>
        <taxon>Saccotheciaceae</taxon>
        <taxon>Aureobasidium</taxon>
    </lineage>
</organism>
<evidence type="ECO:0000256" key="1">
    <source>
        <dbReference type="ARBA" id="ARBA00004141"/>
    </source>
</evidence>
<keyword evidence="8" id="KW-0472">Membrane</keyword>
<gene>
    <name evidence="12" type="ORF">KCU98_g1658</name>
</gene>
<keyword evidence="3" id="KW-0479">Metal-binding</keyword>
<keyword evidence="5" id="KW-1133">Transmembrane helix</keyword>
<dbReference type="GO" id="GO:0016627">
    <property type="term" value="F:oxidoreductase activity, acting on the CH-CH group of donors"/>
    <property type="evidence" value="ECO:0007669"/>
    <property type="project" value="InterPro"/>
</dbReference>
<feature type="domain" description="3-oxo-5-alpha-steroid 4-dehydrogenase C-terminal" evidence="11">
    <location>
        <begin position="386"/>
        <end position="464"/>
    </location>
</feature>
<evidence type="ECO:0000256" key="10">
    <source>
        <dbReference type="ARBA" id="ARBA00023242"/>
    </source>
</evidence>
<dbReference type="GO" id="GO:0046872">
    <property type="term" value="F:metal ion binding"/>
    <property type="evidence" value="ECO:0007669"/>
    <property type="project" value="UniProtKB-KW"/>
</dbReference>
<evidence type="ECO:0000256" key="3">
    <source>
        <dbReference type="ARBA" id="ARBA00022723"/>
    </source>
</evidence>
<accession>A0A9P8G5K0</accession>
<feature type="non-terminal residue" evidence="12">
    <location>
        <position position="1"/>
    </location>
</feature>
<dbReference type="GO" id="GO:0016020">
    <property type="term" value="C:membrane"/>
    <property type="evidence" value="ECO:0007669"/>
    <property type="project" value="UniProtKB-SubCell"/>
</dbReference>
<reference evidence="12" key="2">
    <citation type="submission" date="2021-08" db="EMBL/GenBank/DDBJ databases">
        <authorList>
            <person name="Gostincar C."/>
            <person name="Sun X."/>
            <person name="Song Z."/>
            <person name="Gunde-Cimerman N."/>
        </authorList>
    </citation>
    <scope>NUCLEOTIDE SEQUENCE</scope>
    <source>
        <strain evidence="12">EXF-9298</strain>
    </source>
</reference>
<dbReference type="Pfam" id="PF02544">
    <property type="entry name" value="Steroid_dh"/>
    <property type="match status" value="1"/>
</dbReference>
<evidence type="ECO:0000256" key="9">
    <source>
        <dbReference type="ARBA" id="ARBA00023163"/>
    </source>
</evidence>
<evidence type="ECO:0000256" key="4">
    <source>
        <dbReference type="ARBA" id="ARBA00022833"/>
    </source>
</evidence>
<name>A0A9P8G5K0_AURME</name>
<dbReference type="CDD" id="cd12148">
    <property type="entry name" value="fungal_TF_MHR"/>
    <property type="match status" value="1"/>
</dbReference>
<evidence type="ECO:0000256" key="6">
    <source>
        <dbReference type="ARBA" id="ARBA00023015"/>
    </source>
</evidence>
<keyword evidence="6" id="KW-0805">Transcription regulation</keyword>
<evidence type="ECO:0000256" key="7">
    <source>
        <dbReference type="ARBA" id="ARBA00023125"/>
    </source>
</evidence>
<keyword evidence="4" id="KW-0862">Zinc</keyword>
<evidence type="ECO:0000313" key="12">
    <source>
        <dbReference type="EMBL" id="KAG9989750.1"/>
    </source>
</evidence>
<dbReference type="PROSITE" id="PS50244">
    <property type="entry name" value="S5A_REDUCTASE"/>
    <property type="match status" value="1"/>
</dbReference>
<evidence type="ECO:0000256" key="2">
    <source>
        <dbReference type="ARBA" id="ARBA00022692"/>
    </source>
</evidence>
<keyword evidence="13" id="KW-1185">Reference proteome</keyword>
<dbReference type="GO" id="GO:0003677">
    <property type="term" value="F:DNA binding"/>
    <property type="evidence" value="ECO:0007669"/>
    <property type="project" value="UniProtKB-KW"/>
</dbReference>
<protein>
    <submittedName>
        <fullName evidence="12">3-oxo-5-alpha-steroid 4-dehydrogenase</fullName>
    </submittedName>
</protein>
<keyword evidence="10" id="KW-0539">Nucleus</keyword>
<dbReference type="PANTHER" id="PTHR31313">
    <property type="entry name" value="TY1 ENHANCER ACTIVATOR"/>
    <property type="match status" value="1"/>
</dbReference>
<reference evidence="12" key="1">
    <citation type="journal article" date="2021" name="J Fungi (Basel)">
        <title>Virulence traits and population genomics of the black yeast Aureobasidium melanogenum.</title>
        <authorList>
            <person name="Cernosa A."/>
            <person name="Sun X."/>
            <person name="Gostincar C."/>
            <person name="Fang C."/>
            <person name="Gunde-Cimerman N."/>
            <person name="Song Z."/>
        </authorList>
    </citation>
    <scope>NUCLEOTIDE SEQUENCE</scope>
    <source>
        <strain evidence="12">EXF-9298</strain>
    </source>
</reference>
<dbReference type="PANTHER" id="PTHR31313:SF81">
    <property type="entry name" value="TY1 ENHANCER ACTIVATOR"/>
    <property type="match status" value="1"/>
</dbReference>
<sequence>MSTEEVEAKGKKFSSVKIVAVERQNLLKEVESRKSASRTSDQSLLRASILKNNTNTFEGRLIDTCYRSCGYAIGFSKPTRPHFVHKLSSAYAKTLVSMASSIFYMPFTCLLKVVLVSYLTDLIYMVLEFRSNIILQHYKMAMNSEKLDALFWQPYEDVNLPVSPSAVQPMKCLLFHNIQSKLSEMINDINLNLHAPRERFTPRRLASAYHQYQMWYSELPKMFQLQNTAMPHVIVLHMCYHHLFRPFMKLDLSDIGLYPRELLTYCATEISKLMNALRAMYGLRRTSLAVSSILLSASTVHLMNLPSQGAAVQLTQAMQDLDKIYGPTTVYDWVDRLYQIKNGLVIWGWALGNIFHNHDLRDIRRSALHRQREQAKKDNKPIAGIQKLYMMPKNGLPHYILFPHYLCEWIEWVGFWMIGGLNCTPARISLFNEISTMLPRALQGRPWYIQKSGKDKVGNRKAVVSDLI</sequence>
<dbReference type="Proteomes" id="UP000729357">
    <property type="component" value="Unassembled WGS sequence"/>
</dbReference>
<keyword evidence="9" id="KW-0804">Transcription</keyword>
<dbReference type="GO" id="GO:0006629">
    <property type="term" value="P:lipid metabolic process"/>
    <property type="evidence" value="ECO:0007669"/>
    <property type="project" value="InterPro"/>
</dbReference>
<keyword evidence="7" id="KW-0238">DNA-binding</keyword>